<dbReference type="GO" id="GO:0006865">
    <property type="term" value="P:amino acid transport"/>
    <property type="evidence" value="ECO:0007669"/>
    <property type="project" value="UniProtKB-KW"/>
</dbReference>
<dbReference type="Pfam" id="PF01490">
    <property type="entry name" value="Aa_trans"/>
    <property type="match status" value="1"/>
</dbReference>
<keyword evidence="5 7" id="KW-1133">Transmembrane helix</keyword>
<gene>
    <name evidence="9" type="ORF">CEURO_LOCUS3009</name>
</gene>
<organism evidence="9 10">
    <name type="scientific">Cuscuta europaea</name>
    <name type="common">European dodder</name>
    <dbReference type="NCBI Taxonomy" id="41803"/>
    <lineage>
        <taxon>Eukaryota</taxon>
        <taxon>Viridiplantae</taxon>
        <taxon>Streptophyta</taxon>
        <taxon>Embryophyta</taxon>
        <taxon>Tracheophyta</taxon>
        <taxon>Spermatophyta</taxon>
        <taxon>Magnoliopsida</taxon>
        <taxon>eudicotyledons</taxon>
        <taxon>Gunneridae</taxon>
        <taxon>Pentapetalae</taxon>
        <taxon>asterids</taxon>
        <taxon>lamiids</taxon>
        <taxon>Solanales</taxon>
        <taxon>Convolvulaceae</taxon>
        <taxon>Cuscuteae</taxon>
        <taxon>Cuscuta</taxon>
        <taxon>Cuscuta subgen. Cuscuta</taxon>
    </lineage>
</organism>
<comment type="caution">
    <text evidence="9">The sequence shown here is derived from an EMBL/GenBank/DDBJ whole genome shotgun (WGS) entry which is preliminary data.</text>
</comment>
<feature type="transmembrane region" description="Helical" evidence="7">
    <location>
        <begin position="354"/>
        <end position="374"/>
    </location>
</feature>
<evidence type="ECO:0000313" key="10">
    <source>
        <dbReference type="Proteomes" id="UP001152484"/>
    </source>
</evidence>
<evidence type="ECO:0000256" key="3">
    <source>
        <dbReference type="ARBA" id="ARBA00022692"/>
    </source>
</evidence>
<evidence type="ECO:0000256" key="6">
    <source>
        <dbReference type="ARBA" id="ARBA00023136"/>
    </source>
</evidence>
<keyword evidence="6 7" id="KW-0472">Membrane</keyword>
<feature type="transmembrane region" description="Helical" evidence="7">
    <location>
        <begin position="301"/>
        <end position="325"/>
    </location>
</feature>
<dbReference type="EMBL" id="CAMAPE010000005">
    <property type="protein sequence ID" value="CAH9068932.1"/>
    <property type="molecule type" value="Genomic_DNA"/>
</dbReference>
<feature type="transmembrane region" description="Helical" evidence="7">
    <location>
        <begin position="411"/>
        <end position="433"/>
    </location>
</feature>
<dbReference type="GO" id="GO:0016020">
    <property type="term" value="C:membrane"/>
    <property type="evidence" value="ECO:0007669"/>
    <property type="project" value="UniProtKB-SubCell"/>
</dbReference>
<evidence type="ECO:0000256" key="7">
    <source>
        <dbReference type="SAM" id="Phobius"/>
    </source>
</evidence>
<comment type="subcellular location">
    <subcellularLocation>
        <location evidence="1">Membrane</location>
    </subcellularLocation>
</comment>
<sequence length="452" mass="49555">MAEPSRNHPFPEELRENDAGAAFVLESKGEWWHAGFHLTTAIVGPTILTLPYVFRGLGWGLGFFCLTAMGLVTFYAYYLMSLVLDHCEKSGRRHIRFRELAADILGSGWMFYFVIFIQTAINTGISIGSILLAGECVQIMYSNLSPHGSLKLYDFIAIVTGVQIVLSQFPSFHSLRHINLVSLLLSLGYTFLVVGACIYAGTSKNAPSRDYSLESSSMSRMFSAFSSISIVAAIFGNGILPEIQATLAPPATGKMVKGLAMCYSVILVTFYSAAVSGYWVFGNKSSSNILKSLLPDEGPQLAPTWVLGLGVIFVLLQLLAIGLVYSQVAYEIMETKSADVHKGVFSWRNLIPRIILRSLYMILCGFVAAMLPFFGDINGVVGAIGFIPLDFIIPMLLYNMTFKPSNSSLTYWINTSIIIVFTGVGLLGSFSSIRKLILDANKFKLFSSDVVD</sequence>
<name>A0A9P1DZG5_CUSEU</name>
<feature type="transmembrane region" description="Helical" evidence="7">
    <location>
        <begin position="100"/>
        <end position="121"/>
    </location>
</feature>
<dbReference type="InterPro" id="IPR013057">
    <property type="entry name" value="AA_transpt_TM"/>
</dbReference>
<feature type="transmembrane region" description="Helical" evidence="7">
    <location>
        <begin position="260"/>
        <end position="281"/>
    </location>
</feature>
<feature type="transmembrane region" description="Helical" evidence="7">
    <location>
        <begin position="221"/>
        <end position="240"/>
    </location>
</feature>
<feature type="domain" description="Amino acid transporter transmembrane" evidence="8">
    <location>
        <begin position="28"/>
        <end position="437"/>
    </location>
</feature>
<evidence type="ECO:0000313" key="9">
    <source>
        <dbReference type="EMBL" id="CAH9068932.1"/>
    </source>
</evidence>
<protein>
    <recommendedName>
        <fullName evidence="8">Amino acid transporter transmembrane domain-containing protein</fullName>
    </recommendedName>
</protein>
<dbReference type="Proteomes" id="UP001152484">
    <property type="component" value="Unassembled WGS sequence"/>
</dbReference>
<evidence type="ECO:0000256" key="1">
    <source>
        <dbReference type="ARBA" id="ARBA00004370"/>
    </source>
</evidence>
<evidence type="ECO:0000259" key="8">
    <source>
        <dbReference type="Pfam" id="PF01490"/>
    </source>
</evidence>
<proteinExistence type="predicted"/>
<reference evidence="9" key="1">
    <citation type="submission" date="2022-07" db="EMBL/GenBank/DDBJ databases">
        <authorList>
            <person name="Macas J."/>
            <person name="Novak P."/>
            <person name="Neumann P."/>
        </authorList>
    </citation>
    <scope>NUCLEOTIDE SEQUENCE</scope>
</reference>
<keyword evidence="3 7" id="KW-0812">Transmembrane</keyword>
<feature type="transmembrane region" description="Helical" evidence="7">
    <location>
        <begin position="380"/>
        <end position="399"/>
    </location>
</feature>
<dbReference type="PANTHER" id="PTHR48017">
    <property type="entry name" value="OS05G0424000 PROTEIN-RELATED"/>
    <property type="match status" value="1"/>
</dbReference>
<evidence type="ECO:0000256" key="4">
    <source>
        <dbReference type="ARBA" id="ARBA00022970"/>
    </source>
</evidence>
<dbReference type="AlphaFoldDB" id="A0A9P1DZG5"/>
<feature type="transmembrane region" description="Helical" evidence="7">
    <location>
        <begin position="178"/>
        <end position="201"/>
    </location>
</feature>
<evidence type="ECO:0000256" key="2">
    <source>
        <dbReference type="ARBA" id="ARBA00022448"/>
    </source>
</evidence>
<keyword evidence="4" id="KW-0029">Amino-acid transport</keyword>
<dbReference type="OrthoDB" id="40134at2759"/>
<evidence type="ECO:0000256" key="5">
    <source>
        <dbReference type="ARBA" id="ARBA00022989"/>
    </source>
</evidence>
<accession>A0A9P1DZG5</accession>
<feature type="transmembrane region" description="Helical" evidence="7">
    <location>
        <begin position="57"/>
        <end position="79"/>
    </location>
</feature>
<keyword evidence="2" id="KW-0813">Transport</keyword>
<keyword evidence="10" id="KW-1185">Reference proteome</keyword>